<name>A0A0A0M9J6_9GAMM</name>
<dbReference type="Gene3D" id="1.10.260.40">
    <property type="entry name" value="lambda repressor-like DNA-binding domains"/>
    <property type="match status" value="1"/>
</dbReference>
<feature type="domain" description="HTH cro/C1-type" evidence="2">
    <location>
        <begin position="14"/>
        <end position="72"/>
    </location>
</feature>
<dbReference type="GO" id="GO:0003677">
    <property type="term" value="F:DNA binding"/>
    <property type="evidence" value="ECO:0007669"/>
    <property type="project" value="UniProtKB-KW"/>
</dbReference>
<dbReference type="GO" id="GO:0005829">
    <property type="term" value="C:cytosol"/>
    <property type="evidence" value="ECO:0007669"/>
    <property type="project" value="TreeGrafter"/>
</dbReference>
<dbReference type="PROSITE" id="PS50943">
    <property type="entry name" value="HTH_CROC1"/>
    <property type="match status" value="1"/>
</dbReference>
<dbReference type="Proteomes" id="UP000030003">
    <property type="component" value="Unassembled WGS sequence"/>
</dbReference>
<reference evidence="3 4" key="1">
    <citation type="submission" date="2013-08" db="EMBL/GenBank/DDBJ databases">
        <title>Genomic analysis of Lysobacter defluvii.</title>
        <authorList>
            <person name="Wang Q."/>
            <person name="Wang G."/>
        </authorList>
    </citation>
    <scope>NUCLEOTIDE SEQUENCE [LARGE SCALE GENOMIC DNA]</scope>
    <source>
        <strain evidence="3 4">IMMIB APB-9</strain>
    </source>
</reference>
<proteinExistence type="predicted"/>
<dbReference type="eggNOG" id="COG1396">
    <property type="taxonomic scope" value="Bacteria"/>
</dbReference>
<dbReference type="PANTHER" id="PTHR46797">
    <property type="entry name" value="HTH-TYPE TRANSCRIPTIONAL REGULATOR"/>
    <property type="match status" value="1"/>
</dbReference>
<dbReference type="AlphaFoldDB" id="A0A0A0M9J6"/>
<dbReference type="SUPFAM" id="SSF47413">
    <property type="entry name" value="lambda repressor-like DNA-binding domains"/>
    <property type="match status" value="1"/>
</dbReference>
<evidence type="ECO:0000313" key="4">
    <source>
        <dbReference type="Proteomes" id="UP000030003"/>
    </source>
</evidence>
<dbReference type="Pfam" id="PF13560">
    <property type="entry name" value="HTH_31"/>
    <property type="match status" value="1"/>
</dbReference>
<accession>A0A0A0M9J6</accession>
<dbReference type="SMART" id="SM00530">
    <property type="entry name" value="HTH_XRE"/>
    <property type="match status" value="1"/>
</dbReference>
<sequence length="114" mass="12553">MSRRDLRRVVGLRLREARLRRGLTQAELGRQAGLDPSVASPRMTQYESGQHLPRAEVLSRLASVLGVPVSYLMAEDEGLATLILNWQAMTPEQRAVLIAAADQVVRAGDTRPPP</sequence>
<evidence type="ECO:0000313" key="3">
    <source>
        <dbReference type="EMBL" id="KGO99723.1"/>
    </source>
</evidence>
<evidence type="ECO:0000259" key="2">
    <source>
        <dbReference type="PROSITE" id="PS50943"/>
    </source>
</evidence>
<evidence type="ECO:0000256" key="1">
    <source>
        <dbReference type="ARBA" id="ARBA00023125"/>
    </source>
</evidence>
<protein>
    <submittedName>
        <fullName evidence="3">Transcriptional regulator</fullName>
    </submittedName>
</protein>
<keyword evidence="4" id="KW-1185">Reference proteome</keyword>
<dbReference type="RefSeq" id="WP_027068857.1">
    <property type="nucleotide sequence ID" value="NZ_AVBH01000005.1"/>
</dbReference>
<dbReference type="PANTHER" id="PTHR46797:SF1">
    <property type="entry name" value="METHYLPHOSPHONATE SYNTHASE"/>
    <property type="match status" value="1"/>
</dbReference>
<gene>
    <name evidence="3" type="ORF">N791_07655</name>
</gene>
<dbReference type="EMBL" id="AVBH01000005">
    <property type="protein sequence ID" value="KGO99723.1"/>
    <property type="molecule type" value="Genomic_DNA"/>
</dbReference>
<dbReference type="GO" id="GO:0003700">
    <property type="term" value="F:DNA-binding transcription factor activity"/>
    <property type="evidence" value="ECO:0007669"/>
    <property type="project" value="TreeGrafter"/>
</dbReference>
<keyword evidence="1" id="KW-0238">DNA-binding</keyword>
<comment type="caution">
    <text evidence="3">The sequence shown here is derived from an EMBL/GenBank/DDBJ whole genome shotgun (WGS) entry which is preliminary data.</text>
</comment>
<dbReference type="InterPro" id="IPR001387">
    <property type="entry name" value="Cro/C1-type_HTH"/>
</dbReference>
<dbReference type="OrthoDB" id="6006530at2"/>
<dbReference type="InterPro" id="IPR010982">
    <property type="entry name" value="Lambda_DNA-bd_dom_sf"/>
</dbReference>
<dbReference type="CDD" id="cd00093">
    <property type="entry name" value="HTH_XRE"/>
    <property type="match status" value="1"/>
</dbReference>
<organism evidence="3 4">
    <name type="scientific">Lysobacter defluvii IMMIB APB-9 = DSM 18482</name>
    <dbReference type="NCBI Taxonomy" id="1385515"/>
    <lineage>
        <taxon>Bacteria</taxon>
        <taxon>Pseudomonadati</taxon>
        <taxon>Pseudomonadota</taxon>
        <taxon>Gammaproteobacteria</taxon>
        <taxon>Lysobacterales</taxon>
        <taxon>Lysobacteraceae</taxon>
        <taxon>Novilysobacter</taxon>
    </lineage>
</organism>
<dbReference type="InterPro" id="IPR050807">
    <property type="entry name" value="TransReg_Diox_bact_type"/>
</dbReference>